<proteinExistence type="predicted"/>
<name>A0A9P7HDC7_9HYPO</name>
<sequence>GAIATEKTAASGSTRRDPSLFERVEALETAEARVLQAPPSTAPAAIHLAASSSSSTPSNTTLGLHQVADNDSYEPGTQMQRSYQRVFQHLEDTEDIGASSDAPICLDDDNPQELTQNTAAGIAMAALAALEGIGLDGGEPGDLNLEAAVQFEGRLDQKALEVDQDWVDEFDG</sequence>
<comment type="caution">
    <text evidence="2">The sequence shown here is derived from an EMBL/GenBank/DDBJ whole genome shotgun (WGS) entry which is preliminary data.</text>
</comment>
<protein>
    <submittedName>
        <fullName evidence="2">Uncharacterized protein</fullName>
    </submittedName>
</protein>
<evidence type="ECO:0000313" key="2">
    <source>
        <dbReference type="EMBL" id="KAG5743053.1"/>
    </source>
</evidence>
<feature type="non-terminal residue" evidence="2">
    <location>
        <position position="1"/>
    </location>
</feature>
<dbReference type="AlphaFoldDB" id="A0A9P7HDC7"/>
<keyword evidence="3" id="KW-1185">Reference proteome</keyword>
<accession>A0A9P7HDC7</accession>
<organism evidence="2 3">
    <name type="scientific">Fusarium xylarioides</name>
    <dbReference type="NCBI Taxonomy" id="221167"/>
    <lineage>
        <taxon>Eukaryota</taxon>
        <taxon>Fungi</taxon>
        <taxon>Dikarya</taxon>
        <taxon>Ascomycota</taxon>
        <taxon>Pezizomycotina</taxon>
        <taxon>Sordariomycetes</taxon>
        <taxon>Hypocreomycetidae</taxon>
        <taxon>Hypocreales</taxon>
        <taxon>Nectriaceae</taxon>
        <taxon>Fusarium</taxon>
        <taxon>Fusarium fujikuroi species complex</taxon>
    </lineage>
</organism>
<reference evidence="2" key="1">
    <citation type="journal article" date="2020" name="bioRxiv">
        <title>Historical genomics reveals the evolutionary mechanisms behind multiple outbreaks of the host-specific coffee wilt pathogen Fusarium xylarioides.</title>
        <authorList>
            <person name="Peck D."/>
            <person name="Nowell R.W."/>
            <person name="Flood J."/>
            <person name="Ryan M.J."/>
            <person name="Barraclough T.G."/>
        </authorList>
    </citation>
    <scope>NUCLEOTIDE SEQUENCE</scope>
    <source>
        <strain evidence="2">IMI 127659i</strain>
    </source>
</reference>
<evidence type="ECO:0000313" key="3">
    <source>
        <dbReference type="Proteomes" id="UP000750502"/>
    </source>
</evidence>
<dbReference type="EMBL" id="JADFTT010003574">
    <property type="protein sequence ID" value="KAG5743053.1"/>
    <property type="molecule type" value="Genomic_DNA"/>
</dbReference>
<dbReference type="Proteomes" id="UP000750502">
    <property type="component" value="Unassembled WGS sequence"/>
</dbReference>
<feature type="non-terminal residue" evidence="2">
    <location>
        <position position="172"/>
    </location>
</feature>
<gene>
    <name evidence="2" type="ORF">H9Q72_014520</name>
</gene>
<feature type="region of interest" description="Disordered" evidence="1">
    <location>
        <begin position="1"/>
        <end position="21"/>
    </location>
</feature>
<feature type="region of interest" description="Disordered" evidence="1">
    <location>
        <begin position="49"/>
        <end position="76"/>
    </location>
</feature>
<dbReference type="OrthoDB" id="5114970at2759"/>
<reference evidence="2" key="2">
    <citation type="submission" date="2020-10" db="EMBL/GenBank/DDBJ databases">
        <authorList>
            <person name="Peck L.D."/>
            <person name="Nowell R.W."/>
            <person name="Flood J."/>
            <person name="Ryan M.J."/>
            <person name="Barraclough T.G."/>
        </authorList>
    </citation>
    <scope>NUCLEOTIDE SEQUENCE</scope>
    <source>
        <strain evidence="2">IMI 127659i</strain>
    </source>
</reference>
<evidence type="ECO:0000256" key="1">
    <source>
        <dbReference type="SAM" id="MobiDB-lite"/>
    </source>
</evidence>
<feature type="compositionally biased region" description="Low complexity" evidence="1">
    <location>
        <begin position="49"/>
        <end position="61"/>
    </location>
</feature>